<feature type="compositionally biased region" description="Polar residues" evidence="1">
    <location>
        <begin position="49"/>
        <end position="61"/>
    </location>
</feature>
<gene>
    <name evidence="2" type="ORF">NWE54_19615</name>
</gene>
<accession>A0A9E7ZTE5</accession>
<protein>
    <submittedName>
        <fullName evidence="2">Uncharacterized protein</fullName>
    </submittedName>
</protein>
<feature type="region of interest" description="Disordered" evidence="1">
    <location>
        <begin position="43"/>
        <end position="68"/>
    </location>
</feature>
<sequence>MFGLLDLFTKRVNDQIAEYAAVQSDVARRLWGDWLDPFHAHQPARIPISRQNPGETASRAQMQRPPRF</sequence>
<organism evidence="2">
    <name type="scientific">Bosea sp. NBC_00436</name>
    <dbReference type="NCBI Taxonomy" id="2969620"/>
    <lineage>
        <taxon>Bacteria</taxon>
        <taxon>Pseudomonadati</taxon>
        <taxon>Pseudomonadota</taxon>
        <taxon>Alphaproteobacteria</taxon>
        <taxon>Hyphomicrobiales</taxon>
        <taxon>Boseaceae</taxon>
        <taxon>Bosea</taxon>
    </lineage>
</organism>
<name>A0A9E7ZTE5_9HYPH</name>
<dbReference type="EMBL" id="CP102774">
    <property type="protein sequence ID" value="UZF86002.1"/>
    <property type="molecule type" value="Genomic_DNA"/>
</dbReference>
<reference evidence="2" key="1">
    <citation type="submission" date="2022-08" db="EMBL/GenBank/DDBJ databases">
        <title>Complete Genome Sequences of 2 Bosea sp. soil isolates.</title>
        <authorList>
            <person name="Alvarez Arevalo M."/>
            <person name="Sterndorff E.B."/>
            <person name="Faurdal D."/>
            <person name="Joergensen T.S."/>
            <person name="Weber T."/>
        </authorList>
    </citation>
    <scope>NUCLEOTIDE SEQUENCE</scope>
    <source>
        <strain evidence="2">NBC_00436</strain>
    </source>
</reference>
<proteinExistence type="predicted"/>
<evidence type="ECO:0000313" key="2">
    <source>
        <dbReference type="EMBL" id="UZF86002.1"/>
    </source>
</evidence>
<dbReference type="AlphaFoldDB" id="A0A9E7ZTE5"/>
<evidence type="ECO:0000256" key="1">
    <source>
        <dbReference type="SAM" id="MobiDB-lite"/>
    </source>
</evidence>